<feature type="transmembrane region" description="Helical" evidence="8">
    <location>
        <begin position="34"/>
        <end position="57"/>
    </location>
</feature>
<dbReference type="PANTHER" id="PTHR21143">
    <property type="entry name" value="INVERTEBRATE GUSTATORY RECEPTOR"/>
    <property type="match status" value="1"/>
</dbReference>
<name>A0AAR5Q8E0_DENPD</name>
<dbReference type="GO" id="GO:0005886">
    <property type="term" value="C:plasma membrane"/>
    <property type="evidence" value="ECO:0007669"/>
    <property type="project" value="UniProtKB-SubCell"/>
</dbReference>
<dbReference type="AlphaFoldDB" id="A0AAR5Q8E0"/>
<evidence type="ECO:0000256" key="6">
    <source>
        <dbReference type="ARBA" id="ARBA00023170"/>
    </source>
</evidence>
<dbReference type="GO" id="GO:0007165">
    <property type="term" value="P:signal transduction"/>
    <property type="evidence" value="ECO:0007669"/>
    <property type="project" value="UniProtKB-KW"/>
</dbReference>
<dbReference type="GO" id="GO:0043025">
    <property type="term" value="C:neuronal cell body"/>
    <property type="evidence" value="ECO:0007669"/>
    <property type="project" value="TreeGrafter"/>
</dbReference>
<keyword evidence="2 8" id="KW-1003">Cell membrane</keyword>
<proteinExistence type="inferred from homology"/>
<dbReference type="GO" id="GO:0030424">
    <property type="term" value="C:axon"/>
    <property type="evidence" value="ECO:0007669"/>
    <property type="project" value="TreeGrafter"/>
</dbReference>
<evidence type="ECO:0000256" key="3">
    <source>
        <dbReference type="ARBA" id="ARBA00022692"/>
    </source>
</evidence>
<accession>A0AAR5Q8E0</accession>
<evidence type="ECO:0000256" key="4">
    <source>
        <dbReference type="ARBA" id="ARBA00022989"/>
    </source>
</evidence>
<feature type="transmembrane region" description="Helical" evidence="8">
    <location>
        <begin position="120"/>
        <end position="141"/>
    </location>
</feature>
<dbReference type="GeneID" id="109543974"/>
<dbReference type="GO" id="GO:0050909">
    <property type="term" value="P:sensory perception of taste"/>
    <property type="evidence" value="ECO:0007669"/>
    <property type="project" value="InterPro"/>
</dbReference>
<evidence type="ECO:0000256" key="2">
    <source>
        <dbReference type="ARBA" id="ARBA00022475"/>
    </source>
</evidence>
<evidence type="ECO:0000256" key="5">
    <source>
        <dbReference type="ARBA" id="ARBA00023136"/>
    </source>
</evidence>
<evidence type="ECO:0000256" key="7">
    <source>
        <dbReference type="ARBA" id="ARBA00023224"/>
    </source>
</evidence>
<keyword evidence="7 8" id="KW-0807">Transducer</keyword>
<keyword evidence="10" id="KW-1185">Reference proteome</keyword>
<evidence type="ECO:0000313" key="9">
    <source>
        <dbReference type="EnsemblMetazoa" id="XP_019769494.1"/>
    </source>
</evidence>
<evidence type="ECO:0000256" key="1">
    <source>
        <dbReference type="ARBA" id="ARBA00004651"/>
    </source>
</evidence>
<dbReference type="Proteomes" id="UP000019118">
    <property type="component" value="Unassembled WGS sequence"/>
</dbReference>
<comment type="caution">
    <text evidence="8">Lacks conserved residue(s) required for the propagation of feature annotation.</text>
</comment>
<reference evidence="9" key="2">
    <citation type="submission" date="2024-08" db="UniProtKB">
        <authorList>
            <consortium name="EnsemblMetazoa"/>
        </authorList>
    </citation>
    <scope>IDENTIFICATION</scope>
</reference>
<dbReference type="KEGG" id="dpa:109543974"/>
<dbReference type="RefSeq" id="XP_019769494.1">
    <property type="nucleotide sequence ID" value="XM_019913935.2"/>
</dbReference>
<organism evidence="9 10">
    <name type="scientific">Dendroctonus ponderosae</name>
    <name type="common">Mountain pine beetle</name>
    <dbReference type="NCBI Taxonomy" id="77166"/>
    <lineage>
        <taxon>Eukaryota</taxon>
        <taxon>Metazoa</taxon>
        <taxon>Ecdysozoa</taxon>
        <taxon>Arthropoda</taxon>
        <taxon>Hexapoda</taxon>
        <taxon>Insecta</taxon>
        <taxon>Pterygota</taxon>
        <taxon>Neoptera</taxon>
        <taxon>Endopterygota</taxon>
        <taxon>Coleoptera</taxon>
        <taxon>Polyphaga</taxon>
        <taxon>Cucujiformia</taxon>
        <taxon>Curculionidae</taxon>
        <taxon>Scolytinae</taxon>
        <taxon>Dendroctonus</taxon>
    </lineage>
</organism>
<feature type="transmembrane region" description="Helical" evidence="8">
    <location>
        <begin position="301"/>
        <end position="323"/>
    </location>
</feature>
<dbReference type="GO" id="GO:0007635">
    <property type="term" value="P:chemosensory behavior"/>
    <property type="evidence" value="ECO:0007669"/>
    <property type="project" value="TreeGrafter"/>
</dbReference>
<protein>
    <recommendedName>
        <fullName evidence="8">Gustatory receptor</fullName>
    </recommendedName>
</protein>
<feature type="transmembrane region" description="Helical" evidence="8">
    <location>
        <begin position="255"/>
        <end position="281"/>
    </location>
</feature>
<dbReference type="PANTHER" id="PTHR21143:SF104">
    <property type="entry name" value="GUSTATORY RECEPTOR 8A-RELATED"/>
    <property type="match status" value="1"/>
</dbReference>
<comment type="subcellular location">
    <subcellularLocation>
        <location evidence="1 8">Cell membrane</location>
        <topology evidence="1 8">Multi-pass membrane protein</topology>
    </subcellularLocation>
</comment>
<dbReference type="GO" id="GO:0008049">
    <property type="term" value="P:male courtship behavior"/>
    <property type="evidence" value="ECO:0007669"/>
    <property type="project" value="TreeGrafter"/>
</dbReference>
<dbReference type="Pfam" id="PF08395">
    <property type="entry name" value="7tm_7"/>
    <property type="match status" value="1"/>
</dbReference>
<dbReference type="InterPro" id="IPR013604">
    <property type="entry name" value="7TM_chemorcpt"/>
</dbReference>
<feature type="transmembrane region" description="Helical" evidence="8">
    <location>
        <begin position="12"/>
        <end position="28"/>
    </location>
</feature>
<sequence>MENRAYGRKYPVVVFVAKLFNVFPIQYGNIYSKYLIWAAAVCQIILLTTTCLTNLAWKRQVLKHQNIERATDDLAQLLILICNVLNNITITFCKHDEILAFLQSISSQDRCIQFSSQNKWFPWISNGMLIFCCSIFLFEISYGMQMITVHKLFITGMLERFIQLCQLNAVLLIISMVINEITHRLENLNQMLLGMNDYFTRTSQNQVFSINDDGRPSEIFAEGTDNPSFCACEKLVTLRKCHIFLCNKVDECNQIFGVIMFFLIWVITITWLDASVMLISIQVIGNFQIDGMLDIKSNMGFLIFMGLFGIAGSMVQAVILACTAEKLSVETKKTSIICCTLQADFSSGRKFNNQTCYIRELGVLNRQSFQRQPCINAAGFFSVNHKILSRIMANVCSYLLIVSQFLIQKYRDNKTRTKHE</sequence>
<feature type="transmembrane region" description="Helical" evidence="8">
    <location>
        <begin position="161"/>
        <end position="181"/>
    </location>
</feature>
<comment type="function">
    <text evidence="8">Gustatory receptor which mediates acceptance or avoidance behavior, depending on its substrates.</text>
</comment>
<keyword evidence="5 8" id="KW-0472">Membrane</keyword>
<evidence type="ECO:0000313" key="10">
    <source>
        <dbReference type="Proteomes" id="UP000019118"/>
    </source>
</evidence>
<dbReference type="EnsemblMetazoa" id="XM_019913935.1">
    <property type="protein sequence ID" value="XP_019769494.1"/>
    <property type="gene ID" value="LOC109543974"/>
</dbReference>
<keyword evidence="4 8" id="KW-1133">Transmembrane helix</keyword>
<dbReference type="GO" id="GO:0030425">
    <property type="term" value="C:dendrite"/>
    <property type="evidence" value="ECO:0007669"/>
    <property type="project" value="TreeGrafter"/>
</dbReference>
<comment type="similarity">
    <text evidence="8">Belongs to the insect chemoreceptor superfamily. Gustatory receptor (GR) family.</text>
</comment>
<reference evidence="10" key="1">
    <citation type="journal article" date="2013" name="Genome Biol.">
        <title>Draft genome of the mountain pine beetle, Dendroctonus ponderosae Hopkins, a major forest pest.</title>
        <authorList>
            <person name="Keeling C.I."/>
            <person name="Yuen M.M."/>
            <person name="Liao N.Y."/>
            <person name="Docking T.R."/>
            <person name="Chan S.K."/>
            <person name="Taylor G.A."/>
            <person name="Palmquist D.L."/>
            <person name="Jackman S.D."/>
            <person name="Nguyen A."/>
            <person name="Li M."/>
            <person name="Henderson H."/>
            <person name="Janes J.K."/>
            <person name="Zhao Y."/>
            <person name="Pandoh P."/>
            <person name="Moore R."/>
            <person name="Sperling F.A."/>
            <person name="Huber D.P."/>
            <person name="Birol I."/>
            <person name="Jones S.J."/>
            <person name="Bohlmann J."/>
        </authorList>
    </citation>
    <scope>NUCLEOTIDE SEQUENCE</scope>
</reference>
<keyword evidence="6 8" id="KW-0675">Receptor</keyword>
<keyword evidence="3 8" id="KW-0812">Transmembrane</keyword>
<evidence type="ECO:0000256" key="8">
    <source>
        <dbReference type="RuleBase" id="RU363108"/>
    </source>
</evidence>